<gene>
    <name evidence="1" type="ORF">HMPREF0769_10062</name>
</gene>
<reference evidence="1" key="1">
    <citation type="submission" date="2010-05" db="EMBL/GenBank/DDBJ databases">
        <authorList>
            <person name="Muzny D."/>
            <person name="Qin X."/>
            <person name="Buhay C."/>
            <person name="Dugan-Rocha S."/>
            <person name="Ding Y."/>
            <person name="Chen G."/>
            <person name="Hawes A."/>
            <person name="Holder M."/>
            <person name="Jhangiani S."/>
            <person name="Johnson A."/>
            <person name="Khan Z."/>
            <person name="Li Z."/>
            <person name="Liu W."/>
            <person name="Liu X."/>
            <person name="Perez L."/>
            <person name="Shen H."/>
            <person name="Wang Q."/>
            <person name="Watt J."/>
            <person name="Xi L."/>
            <person name="Xin Y."/>
            <person name="Zhou J."/>
            <person name="Deng J."/>
            <person name="Jiang H."/>
            <person name="Liu Y."/>
            <person name="Qu J."/>
            <person name="Song X.-Z."/>
            <person name="Zhang L."/>
            <person name="Villasana D."/>
            <person name="Johnson A."/>
            <person name="Liu J."/>
            <person name="Liyanage D."/>
            <person name="Lorensuhewa L."/>
            <person name="Robinson T."/>
            <person name="Song A."/>
            <person name="Song B.-B."/>
            <person name="Dinh H."/>
            <person name="Thornton R."/>
            <person name="Coyle M."/>
            <person name="Francisco L."/>
            <person name="Jackson L."/>
            <person name="Javaid M."/>
            <person name="Korchina V."/>
            <person name="Kovar C."/>
            <person name="Mata R."/>
            <person name="Mathew T."/>
            <person name="Ngo R."/>
            <person name="Nguyen L."/>
            <person name="Nguyen N."/>
            <person name="Okwuonu G."/>
            <person name="Ongeri F."/>
            <person name="Pham C."/>
            <person name="Simmons D."/>
            <person name="Wilczek-Boney K."/>
            <person name="Hale W."/>
            <person name="Jakkamsetti A."/>
            <person name="Pham P."/>
            <person name="Ruth R."/>
            <person name="San Lucas F."/>
            <person name="Warren J."/>
            <person name="Zhang J."/>
            <person name="Zhao Z."/>
            <person name="Zhou C."/>
            <person name="Zhu D."/>
            <person name="Lee S."/>
            <person name="Bess C."/>
            <person name="Blankenburg K."/>
            <person name="Forbes L."/>
            <person name="Fu Q."/>
            <person name="Gubbala S."/>
            <person name="Hirani K."/>
            <person name="Jayaseelan J.C."/>
            <person name="Lara F."/>
            <person name="Munidasa M."/>
            <person name="Palculict T."/>
            <person name="Patil S."/>
            <person name="Pu L.-L."/>
            <person name="Saada N."/>
            <person name="Tang L."/>
            <person name="Weissenberger G."/>
            <person name="Zhu Y."/>
            <person name="Hemphill L."/>
            <person name="Shang Y."/>
            <person name="Youmans B."/>
            <person name="Ayvaz T."/>
            <person name="Ross M."/>
            <person name="Santibanez J."/>
            <person name="Aqrawi P."/>
            <person name="Gross S."/>
            <person name="Joshi V."/>
            <person name="Fowler G."/>
            <person name="Nazareth L."/>
            <person name="Reid J."/>
            <person name="Worley K."/>
            <person name="Petrosino J."/>
            <person name="Highlander S."/>
            <person name="Gibbs R."/>
        </authorList>
    </citation>
    <scope>NUCLEOTIDE SEQUENCE [LARGE SCALE GENOMIC DNA]</scope>
    <source>
        <strain evidence="1">MN8</strain>
    </source>
</reference>
<organism evidence="1">
    <name type="scientific">Staphylococcus aureus subsp. aureus MN8</name>
    <dbReference type="NCBI Taxonomy" id="548470"/>
    <lineage>
        <taxon>Bacteria</taxon>
        <taxon>Bacillati</taxon>
        <taxon>Bacillota</taxon>
        <taxon>Bacilli</taxon>
        <taxon>Bacillales</taxon>
        <taxon>Staphylococcaceae</taxon>
        <taxon>Staphylococcus</taxon>
    </lineage>
</organism>
<dbReference type="HOGENOM" id="CLU_2977009_0_0_9"/>
<dbReference type="Proteomes" id="UP000003455">
    <property type="component" value="Chromosome"/>
</dbReference>
<name>A0A0E1XBU3_STAAU</name>
<accession>A0A0E1XBU3</accession>
<proteinExistence type="predicted"/>
<evidence type="ECO:0000313" key="1">
    <source>
        <dbReference type="EMBL" id="EFH96060.1"/>
    </source>
</evidence>
<sequence length="58" mass="6937">MYIYGSNKIDCETIYEIKNFLTSNIRVDLETELFKDTLLEDSNLSDYIKNQLPTIWRD</sequence>
<comment type="caution">
    <text evidence="1">The sequence shown here is derived from an EMBL/GenBank/DDBJ whole genome shotgun (WGS) entry which is preliminary data.</text>
</comment>
<dbReference type="EMBL" id="ACJA02000001">
    <property type="protein sequence ID" value="EFH96060.1"/>
    <property type="molecule type" value="Genomic_DNA"/>
</dbReference>
<protein>
    <submittedName>
        <fullName evidence="1">Uncharacterized protein</fullName>
    </submittedName>
</protein>
<dbReference type="AlphaFoldDB" id="A0A0E1XBU3"/>